<organism evidence="2 3">
    <name type="scientific">Umboniibacter marinipuniceus</name>
    <dbReference type="NCBI Taxonomy" id="569599"/>
    <lineage>
        <taxon>Bacteria</taxon>
        <taxon>Pseudomonadati</taxon>
        <taxon>Pseudomonadota</taxon>
        <taxon>Gammaproteobacteria</taxon>
        <taxon>Cellvibrionales</taxon>
        <taxon>Cellvibrionaceae</taxon>
        <taxon>Umboniibacter</taxon>
    </lineage>
</organism>
<sequence>MTNTNNSTSELMSKLIDGEISELELHRLLRAADENDEVRSHWSELNLQQSALNEHVDANLGLDLANRIRAEIGDEVLVDEAPTTVQKLHARWLKPAGQFAVAAAVAALVVVISPLTQTQSDEALIPGFQSVDEPLYSLNAELALPQLATRQVSTQISGAPLTLSSTGAPAGHSIIQPNGAILQSPEEQQRIQLLMSEYLRLHVERAGPNTASSVRTYLQAAPE</sequence>
<reference evidence="2 3" key="1">
    <citation type="submission" date="2018-10" db="EMBL/GenBank/DDBJ databases">
        <title>Genomic Encyclopedia of Type Strains, Phase IV (KMG-IV): sequencing the most valuable type-strain genomes for metagenomic binning, comparative biology and taxonomic classification.</title>
        <authorList>
            <person name="Goeker M."/>
        </authorList>
    </citation>
    <scope>NUCLEOTIDE SEQUENCE [LARGE SCALE GENOMIC DNA]</scope>
    <source>
        <strain evidence="2 3">DSM 25080</strain>
    </source>
</reference>
<evidence type="ECO:0000313" key="2">
    <source>
        <dbReference type="EMBL" id="RMA79327.1"/>
    </source>
</evidence>
<dbReference type="InterPro" id="IPR052383">
    <property type="entry name" value="Anti-sigma-E_RseA-like"/>
</dbReference>
<evidence type="ECO:0000259" key="1">
    <source>
        <dbReference type="Pfam" id="PF03872"/>
    </source>
</evidence>
<dbReference type="PANTHER" id="PTHR38104:SF1">
    <property type="entry name" value="ANTI-SIGMA-E FACTOR RSEA"/>
    <property type="match status" value="1"/>
</dbReference>
<dbReference type="Gene3D" id="1.10.10.880">
    <property type="entry name" value="Anti sigma-E protein RseA, N-terminal domain"/>
    <property type="match status" value="1"/>
</dbReference>
<dbReference type="InterPro" id="IPR036147">
    <property type="entry name" value="Anti-sigma_E_RseA_N_sf"/>
</dbReference>
<name>A0A3M0A3Y6_9GAMM</name>
<dbReference type="Proteomes" id="UP000267187">
    <property type="component" value="Unassembled WGS sequence"/>
</dbReference>
<comment type="caution">
    <text evidence="2">The sequence shown here is derived from an EMBL/GenBank/DDBJ whole genome shotgun (WGS) entry which is preliminary data.</text>
</comment>
<dbReference type="InterPro" id="IPR005572">
    <property type="entry name" value="Anti-sigma_E_RseA_N"/>
</dbReference>
<proteinExistence type="predicted"/>
<dbReference type="Pfam" id="PF03872">
    <property type="entry name" value="RseA_N"/>
    <property type="match status" value="1"/>
</dbReference>
<dbReference type="CDD" id="cd16328">
    <property type="entry name" value="RseA_N"/>
    <property type="match status" value="1"/>
</dbReference>
<dbReference type="AlphaFoldDB" id="A0A3M0A3Y6"/>
<gene>
    <name evidence="2" type="ORF">DFR27_1767</name>
</gene>
<dbReference type="GO" id="GO:0016989">
    <property type="term" value="F:sigma factor antagonist activity"/>
    <property type="evidence" value="ECO:0007669"/>
    <property type="project" value="InterPro"/>
</dbReference>
<dbReference type="OrthoDB" id="5734981at2"/>
<dbReference type="EMBL" id="REFJ01000004">
    <property type="protein sequence ID" value="RMA79327.1"/>
    <property type="molecule type" value="Genomic_DNA"/>
</dbReference>
<keyword evidence="3" id="KW-1185">Reference proteome</keyword>
<dbReference type="RefSeq" id="WP_121877087.1">
    <property type="nucleotide sequence ID" value="NZ_REFJ01000004.1"/>
</dbReference>
<dbReference type="SUPFAM" id="SSF89069">
    <property type="entry name" value="N-terminal, cytoplasmic domain of anti-sigmaE factor RseA"/>
    <property type="match status" value="1"/>
</dbReference>
<feature type="domain" description="Anti sigma-E protein RseA N-terminal" evidence="1">
    <location>
        <begin position="9"/>
        <end position="82"/>
    </location>
</feature>
<evidence type="ECO:0000313" key="3">
    <source>
        <dbReference type="Proteomes" id="UP000267187"/>
    </source>
</evidence>
<accession>A0A3M0A3Y6</accession>
<protein>
    <submittedName>
        <fullName evidence="2">Sigma-E factor negative regulatory protein RseA</fullName>
    </submittedName>
</protein>
<dbReference type="PANTHER" id="PTHR38104">
    <property type="match status" value="1"/>
</dbReference>